<evidence type="ECO:0000256" key="1">
    <source>
        <dbReference type="SAM" id="Phobius"/>
    </source>
</evidence>
<keyword evidence="1" id="KW-1133">Transmembrane helix</keyword>
<sequence>MKSDGVTEESNSYGVLNSWLKDVCMSVCQSVCLPTCLSLSVMHWCLFICIAVGFIHLTILFKQVPAV</sequence>
<feature type="transmembrane region" description="Helical" evidence="1">
    <location>
        <begin position="41"/>
        <end position="61"/>
    </location>
</feature>
<proteinExistence type="predicted"/>
<dbReference type="EMBL" id="GBXM01051566">
    <property type="protein sequence ID" value="JAH57011.1"/>
    <property type="molecule type" value="Transcribed_RNA"/>
</dbReference>
<protein>
    <submittedName>
        <fullName evidence="2">Uncharacterized protein</fullName>
    </submittedName>
</protein>
<name>A0A0E9TTX8_ANGAN</name>
<accession>A0A0E9TTX8</accession>
<dbReference type="AlphaFoldDB" id="A0A0E9TTX8"/>
<organism evidence="2">
    <name type="scientific">Anguilla anguilla</name>
    <name type="common">European freshwater eel</name>
    <name type="synonym">Muraena anguilla</name>
    <dbReference type="NCBI Taxonomy" id="7936"/>
    <lineage>
        <taxon>Eukaryota</taxon>
        <taxon>Metazoa</taxon>
        <taxon>Chordata</taxon>
        <taxon>Craniata</taxon>
        <taxon>Vertebrata</taxon>
        <taxon>Euteleostomi</taxon>
        <taxon>Actinopterygii</taxon>
        <taxon>Neopterygii</taxon>
        <taxon>Teleostei</taxon>
        <taxon>Anguilliformes</taxon>
        <taxon>Anguillidae</taxon>
        <taxon>Anguilla</taxon>
    </lineage>
</organism>
<reference evidence="2" key="1">
    <citation type="submission" date="2014-11" db="EMBL/GenBank/DDBJ databases">
        <authorList>
            <person name="Amaro Gonzalez C."/>
        </authorList>
    </citation>
    <scope>NUCLEOTIDE SEQUENCE</scope>
</reference>
<evidence type="ECO:0000313" key="2">
    <source>
        <dbReference type="EMBL" id="JAH57011.1"/>
    </source>
</evidence>
<keyword evidence="1" id="KW-0812">Transmembrane</keyword>
<reference evidence="2" key="2">
    <citation type="journal article" date="2015" name="Fish Shellfish Immunol.">
        <title>Early steps in the European eel (Anguilla anguilla)-Vibrio vulnificus interaction in the gills: Role of the RtxA13 toxin.</title>
        <authorList>
            <person name="Callol A."/>
            <person name="Pajuelo D."/>
            <person name="Ebbesson L."/>
            <person name="Teles M."/>
            <person name="MacKenzie S."/>
            <person name="Amaro C."/>
        </authorList>
    </citation>
    <scope>NUCLEOTIDE SEQUENCE</scope>
</reference>
<keyword evidence="1" id="KW-0472">Membrane</keyword>